<reference evidence="2 3" key="1">
    <citation type="journal article" date="2016" name="Nat. Commun.">
        <title>Thousands of microbial genomes shed light on interconnected biogeochemical processes in an aquifer system.</title>
        <authorList>
            <person name="Anantharaman K."/>
            <person name="Brown C.T."/>
            <person name="Hug L.A."/>
            <person name="Sharon I."/>
            <person name="Castelle C.J."/>
            <person name="Probst A.J."/>
            <person name="Thomas B.C."/>
            <person name="Singh A."/>
            <person name="Wilkins M.J."/>
            <person name="Karaoz U."/>
            <person name="Brodie E.L."/>
            <person name="Williams K.H."/>
            <person name="Hubbard S.S."/>
            <person name="Banfield J.F."/>
        </authorList>
    </citation>
    <scope>NUCLEOTIDE SEQUENCE [LARGE SCALE GENOMIC DNA]</scope>
</reference>
<dbReference type="EMBL" id="MHQZ01000036">
    <property type="protein sequence ID" value="OHA13379.1"/>
    <property type="molecule type" value="Genomic_DNA"/>
</dbReference>
<dbReference type="AlphaFoldDB" id="A0A1G2LR91"/>
<feature type="transmembrane region" description="Helical" evidence="1">
    <location>
        <begin position="6"/>
        <end position="26"/>
    </location>
</feature>
<accession>A0A1G2LR91</accession>
<gene>
    <name evidence="2" type="ORF">A2909_01765</name>
</gene>
<organism evidence="2 3">
    <name type="scientific">Candidatus Tagabacteria bacterium RIFCSPLOWO2_01_FULL_39_11</name>
    <dbReference type="NCBI Taxonomy" id="1802295"/>
    <lineage>
        <taxon>Bacteria</taxon>
        <taxon>Candidatus Tagaibacteriota</taxon>
    </lineage>
</organism>
<evidence type="ECO:0000313" key="3">
    <source>
        <dbReference type="Proteomes" id="UP000178302"/>
    </source>
</evidence>
<keyword evidence="1" id="KW-0812">Transmembrane</keyword>
<proteinExistence type="predicted"/>
<keyword evidence="1" id="KW-0472">Membrane</keyword>
<dbReference type="Proteomes" id="UP000178302">
    <property type="component" value="Unassembled WGS sequence"/>
</dbReference>
<keyword evidence="1" id="KW-1133">Transmembrane helix</keyword>
<name>A0A1G2LR91_9BACT</name>
<sequence>MKKLYLIIFFMIAGIIAAVIFINFPYANKNGEVGYENDTISVPSVISLDTQISTGGAVTVAVTPVVNLSDWSFRITLDTHSADLIEDLKEVSAIKDEKGSEYKPIKWDGDPAGGHHRSGILRFGEITPAPQSVVLVIRQIGGIAERKFEWEISKN</sequence>
<comment type="caution">
    <text evidence="2">The sequence shown here is derived from an EMBL/GenBank/DDBJ whole genome shotgun (WGS) entry which is preliminary data.</text>
</comment>
<evidence type="ECO:0000313" key="2">
    <source>
        <dbReference type="EMBL" id="OHA13379.1"/>
    </source>
</evidence>
<evidence type="ECO:0000256" key="1">
    <source>
        <dbReference type="SAM" id="Phobius"/>
    </source>
</evidence>
<protein>
    <submittedName>
        <fullName evidence="2">Uncharacterized protein</fullName>
    </submittedName>
</protein>